<feature type="transmembrane region" description="Helical" evidence="1">
    <location>
        <begin position="101"/>
        <end position="119"/>
    </location>
</feature>
<gene>
    <name evidence="2" type="ORF">GCM10007854_12950</name>
</gene>
<keyword evidence="1" id="KW-0812">Transmembrane</keyword>
<feature type="transmembrane region" description="Helical" evidence="1">
    <location>
        <begin position="125"/>
        <end position="142"/>
    </location>
</feature>
<name>A0ABQ5UYF4_9PROT</name>
<keyword evidence="1" id="KW-0472">Membrane</keyword>
<protein>
    <submittedName>
        <fullName evidence="2">Uncharacterized protein</fullName>
    </submittedName>
</protein>
<reference evidence="2" key="2">
    <citation type="submission" date="2023-01" db="EMBL/GenBank/DDBJ databases">
        <title>Draft genome sequence of Algimonas porphyrae strain NBRC 108216.</title>
        <authorList>
            <person name="Sun Q."/>
            <person name="Mori K."/>
        </authorList>
    </citation>
    <scope>NUCLEOTIDE SEQUENCE</scope>
    <source>
        <strain evidence="2">NBRC 108216</strain>
    </source>
</reference>
<evidence type="ECO:0000313" key="3">
    <source>
        <dbReference type="Proteomes" id="UP001161390"/>
    </source>
</evidence>
<proteinExistence type="predicted"/>
<comment type="caution">
    <text evidence="2">The sequence shown here is derived from an EMBL/GenBank/DDBJ whole genome shotgun (WGS) entry which is preliminary data.</text>
</comment>
<organism evidence="2 3">
    <name type="scientific">Algimonas porphyrae</name>
    <dbReference type="NCBI Taxonomy" id="1128113"/>
    <lineage>
        <taxon>Bacteria</taxon>
        <taxon>Pseudomonadati</taxon>
        <taxon>Pseudomonadota</taxon>
        <taxon>Alphaproteobacteria</taxon>
        <taxon>Maricaulales</taxon>
        <taxon>Robiginitomaculaceae</taxon>
        <taxon>Algimonas</taxon>
    </lineage>
</organism>
<dbReference type="RefSeq" id="WP_284370823.1">
    <property type="nucleotide sequence ID" value="NZ_BSNJ01000002.1"/>
</dbReference>
<feature type="transmembrane region" description="Helical" evidence="1">
    <location>
        <begin position="12"/>
        <end position="31"/>
    </location>
</feature>
<dbReference type="EMBL" id="BSNJ01000002">
    <property type="protein sequence ID" value="GLQ20340.1"/>
    <property type="molecule type" value="Genomic_DNA"/>
</dbReference>
<accession>A0ABQ5UYF4</accession>
<reference evidence="2" key="1">
    <citation type="journal article" date="2014" name="Int. J. Syst. Evol. Microbiol.">
        <title>Complete genome of a new Firmicutes species belonging to the dominant human colonic microbiota ('Ruminococcus bicirculans') reveals two chromosomes and a selective capacity to utilize plant glucans.</title>
        <authorList>
            <consortium name="NISC Comparative Sequencing Program"/>
            <person name="Wegmann U."/>
            <person name="Louis P."/>
            <person name="Goesmann A."/>
            <person name="Henrissat B."/>
            <person name="Duncan S.H."/>
            <person name="Flint H.J."/>
        </authorList>
    </citation>
    <scope>NUCLEOTIDE SEQUENCE</scope>
    <source>
        <strain evidence="2">NBRC 108216</strain>
    </source>
</reference>
<sequence length="157" mass="17039">MAQLAGLTMDAAAGGLFGLIGTALGRVTGIFERRQAFAQEQARWQHELKLHELTMQARGQETEAELALIAQSGSWSGLEASIMADAAIGEASRWVINTLRLVRPTLTMLLWLITGWIFARTQDGSIVEAAVFAATAATLWWFGDRAPRGRSAAQRLA</sequence>
<keyword evidence="1" id="KW-1133">Transmembrane helix</keyword>
<dbReference type="Proteomes" id="UP001161390">
    <property type="component" value="Unassembled WGS sequence"/>
</dbReference>
<evidence type="ECO:0000256" key="1">
    <source>
        <dbReference type="SAM" id="Phobius"/>
    </source>
</evidence>
<evidence type="ECO:0000313" key="2">
    <source>
        <dbReference type="EMBL" id="GLQ20340.1"/>
    </source>
</evidence>
<keyword evidence="3" id="KW-1185">Reference proteome</keyword>